<dbReference type="AlphaFoldDB" id="Q2SEC1"/>
<dbReference type="SMART" id="SM00331">
    <property type="entry name" value="PP2C_SIG"/>
    <property type="match status" value="1"/>
</dbReference>
<dbReference type="Proteomes" id="UP000000238">
    <property type="component" value="Chromosome"/>
</dbReference>
<evidence type="ECO:0000259" key="1">
    <source>
        <dbReference type="PROSITE" id="PS51746"/>
    </source>
</evidence>
<dbReference type="Gene3D" id="3.60.40.10">
    <property type="entry name" value="PPM-type phosphatase domain"/>
    <property type="match status" value="1"/>
</dbReference>
<feature type="domain" description="PPM-type phosphatase" evidence="1">
    <location>
        <begin position="5"/>
        <end position="240"/>
    </location>
</feature>
<dbReference type="STRING" id="349521.HCH_04296"/>
<evidence type="ECO:0000313" key="3">
    <source>
        <dbReference type="Proteomes" id="UP000000238"/>
    </source>
</evidence>
<dbReference type="HOGENOM" id="CLU_034545_0_3_6"/>
<dbReference type="KEGG" id="hch:HCH_04296"/>
<dbReference type="InterPro" id="IPR015655">
    <property type="entry name" value="PP2C"/>
</dbReference>
<dbReference type="PROSITE" id="PS51746">
    <property type="entry name" value="PPM_2"/>
    <property type="match status" value="1"/>
</dbReference>
<sequence>MANHLNWKSELRTHVGNVRKHNEDAALARDAGGLWAVADGMGGHHAGEVASQKIVEQLDHLLLRAYLVDVVEQIEDALIKTNEDLLAYAQQELNGSKVGSTVACLFVRYGVAVAVWAGDSRVYLMRNHKLHRITHDHSKVQELVDKGDMTPAQAEQSSFRNMLTRAVGVHEHLCVDVNAILVEPSDRFLICTDGLYNEVGEAGLAKAMQIRSLSEAADTLLTETLNGDAKDNVTFIALQAH</sequence>
<dbReference type="CDD" id="cd00143">
    <property type="entry name" value="PP2Cc"/>
    <property type="match status" value="1"/>
</dbReference>
<dbReference type="PANTHER" id="PTHR13832:SF827">
    <property type="entry name" value="PROTEIN PHOSPHATASE 1L"/>
    <property type="match status" value="1"/>
</dbReference>
<keyword evidence="3" id="KW-1185">Reference proteome</keyword>
<reference evidence="2 3" key="1">
    <citation type="journal article" date="2005" name="Nucleic Acids Res.">
        <title>Genomic blueprint of Hahella chejuensis, a marine microbe producing an algicidal agent.</title>
        <authorList>
            <person name="Jeong H."/>
            <person name="Yim J.H."/>
            <person name="Lee C."/>
            <person name="Choi S.-H."/>
            <person name="Park Y.K."/>
            <person name="Yoon S.H."/>
            <person name="Hur C.-G."/>
            <person name="Kang H.-Y."/>
            <person name="Kim D."/>
            <person name="Lee H.H."/>
            <person name="Park K.H."/>
            <person name="Park S.-H."/>
            <person name="Park H.-S."/>
            <person name="Lee H.K."/>
            <person name="Oh T.K."/>
            <person name="Kim J.F."/>
        </authorList>
    </citation>
    <scope>NUCLEOTIDE SEQUENCE [LARGE SCALE GENOMIC DNA]</scope>
    <source>
        <strain evidence="2 3">KCTC 2396</strain>
    </source>
</reference>
<evidence type="ECO:0000313" key="2">
    <source>
        <dbReference type="EMBL" id="ABC31003.1"/>
    </source>
</evidence>
<accession>Q2SEC1</accession>
<protein>
    <submittedName>
        <fullName evidence="2">Serine/threonine protein phosphatase</fullName>
    </submittedName>
</protein>
<organism evidence="2 3">
    <name type="scientific">Hahella chejuensis (strain KCTC 2396)</name>
    <dbReference type="NCBI Taxonomy" id="349521"/>
    <lineage>
        <taxon>Bacteria</taxon>
        <taxon>Pseudomonadati</taxon>
        <taxon>Pseudomonadota</taxon>
        <taxon>Gammaproteobacteria</taxon>
        <taxon>Oceanospirillales</taxon>
        <taxon>Hahellaceae</taxon>
        <taxon>Hahella</taxon>
    </lineage>
</organism>
<dbReference type="OrthoDB" id="9801841at2"/>
<dbReference type="SUPFAM" id="SSF81606">
    <property type="entry name" value="PP2C-like"/>
    <property type="match status" value="1"/>
</dbReference>
<dbReference type="InterPro" id="IPR036457">
    <property type="entry name" value="PPM-type-like_dom_sf"/>
</dbReference>
<proteinExistence type="predicted"/>
<gene>
    <name evidence="2" type="ordered locus">HCH_04296</name>
</gene>
<dbReference type="GO" id="GO:0004722">
    <property type="term" value="F:protein serine/threonine phosphatase activity"/>
    <property type="evidence" value="ECO:0007669"/>
    <property type="project" value="InterPro"/>
</dbReference>
<name>Q2SEC1_HAHCH</name>
<dbReference type="RefSeq" id="WP_011398070.1">
    <property type="nucleotide sequence ID" value="NC_007645.1"/>
</dbReference>
<dbReference type="EMBL" id="CP000155">
    <property type="protein sequence ID" value="ABC31003.1"/>
    <property type="molecule type" value="Genomic_DNA"/>
</dbReference>
<dbReference type="InterPro" id="IPR001932">
    <property type="entry name" value="PPM-type_phosphatase-like_dom"/>
</dbReference>
<dbReference type="PANTHER" id="PTHR13832">
    <property type="entry name" value="PROTEIN PHOSPHATASE 2C"/>
    <property type="match status" value="1"/>
</dbReference>
<dbReference type="Pfam" id="PF13672">
    <property type="entry name" value="PP2C_2"/>
    <property type="match status" value="1"/>
</dbReference>
<dbReference type="eggNOG" id="COG0631">
    <property type="taxonomic scope" value="Bacteria"/>
</dbReference>
<dbReference type="SMART" id="SM00332">
    <property type="entry name" value="PP2Cc"/>
    <property type="match status" value="1"/>
</dbReference>